<accession>A0AAD8KGK2</accession>
<dbReference type="Gene3D" id="3.60.130.10">
    <property type="entry name" value="Clavaminate synthase-like"/>
    <property type="match status" value="1"/>
</dbReference>
<reference evidence="3" key="1">
    <citation type="journal article" date="2023" name="bioRxiv">
        <title>Improved chromosome-level genome assembly for marigold (Tagetes erecta).</title>
        <authorList>
            <person name="Jiang F."/>
            <person name="Yuan L."/>
            <person name="Wang S."/>
            <person name="Wang H."/>
            <person name="Xu D."/>
            <person name="Wang A."/>
            <person name="Fan W."/>
        </authorList>
    </citation>
    <scope>NUCLEOTIDE SEQUENCE</scope>
    <source>
        <strain evidence="3">WSJ</strain>
        <tissue evidence="3">Leaf</tissue>
    </source>
</reference>
<gene>
    <name evidence="3" type="ORF">QVD17_25645</name>
</gene>
<keyword evidence="4" id="KW-1185">Reference proteome</keyword>
<dbReference type="SUPFAM" id="SSF51197">
    <property type="entry name" value="Clavaminate synthase-like"/>
    <property type="match status" value="1"/>
</dbReference>
<proteinExistence type="predicted"/>
<dbReference type="AlphaFoldDB" id="A0AAD8KGK2"/>
<dbReference type="InterPro" id="IPR050411">
    <property type="entry name" value="AlphaKG_dependent_hydroxylases"/>
</dbReference>
<dbReference type="GO" id="GO:0016491">
    <property type="term" value="F:oxidoreductase activity"/>
    <property type="evidence" value="ECO:0007669"/>
    <property type="project" value="UniProtKB-KW"/>
</dbReference>
<dbReference type="InterPro" id="IPR003819">
    <property type="entry name" value="TauD/TfdA-like"/>
</dbReference>
<dbReference type="Pfam" id="PF02668">
    <property type="entry name" value="TauD"/>
    <property type="match status" value="1"/>
</dbReference>
<feature type="domain" description="TauD/TfdA-like" evidence="2">
    <location>
        <begin position="95"/>
        <end position="379"/>
    </location>
</feature>
<sequence length="384" mass="42416">MRCDTLEEREMSAVCGPHLQTSAEEEVDQTSAVCKKKTVLAAARKEDGGVTAAGKGGGGATAAGKGGGGATVAGGWRWWCDGGWRVEVAGGMQDVEKWSCRAEKQWLESILEKSGVILFRGFPVTSPDDFNDVVEAFGFPEFFYVGGRAPRSKVVGRVYTANESPLDQLIPFHHEMAYMPDFPAKLFFFCDEEPGTGGETPIVLSHIVYEKMKEKHPEFVAQIEEHGLTYKKVMTGEDRLASFTGRSWKSAYMTDDKDVAEERAEKQATKLKWMGNAVKIITGPLPAVRLNNESGHKVWFNNLVVSKTGVMNDDINDHDSYVELGNGELVSDDVVKDCLKIMEEECVAIPWKKGDVMLVNNLKVLHARRPLLKPPRRVLASLCK</sequence>
<dbReference type="FunFam" id="3.60.130.10:FF:000006">
    <property type="entry name" value="Clavaminate synthase-like protein At3g21360"/>
    <property type="match status" value="1"/>
</dbReference>
<keyword evidence="1" id="KW-0560">Oxidoreductase</keyword>
<name>A0AAD8KGK2_TARER</name>
<protein>
    <recommendedName>
        <fullName evidence="2">TauD/TfdA-like domain-containing protein</fullName>
    </recommendedName>
</protein>
<comment type="caution">
    <text evidence="3">The sequence shown here is derived from an EMBL/GenBank/DDBJ whole genome shotgun (WGS) entry which is preliminary data.</text>
</comment>
<dbReference type="EMBL" id="JAUHHV010000006">
    <property type="protein sequence ID" value="KAK1422495.1"/>
    <property type="molecule type" value="Genomic_DNA"/>
</dbReference>
<evidence type="ECO:0000313" key="3">
    <source>
        <dbReference type="EMBL" id="KAK1422495.1"/>
    </source>
</evidence>
<dbReference type="InterPro" id="IPR042098">
    <property type="entry name" value="TauD-like_sf"/>
</dbReference>
<evidence type="ECO:0000256" key="1">
    <source>
        <dbReference type="ARBA" id="ARBA00023002"/>
    </source>
</evidence>
<dbReference type="PANTHER" id="PTHR10696">
    <property type="entry name" value="GAMMA-BUTYROBETAINE HYDROXYLASE-RELATED"/>
    <property type="match status" value="1"/>
</dbReference>
<dbReference type="PANTHER" id="PTHR10696:SF43">
    <property type="entry name" value="TAUD_TFDA-LIKE DOMAIN-CONTAINING PROTEIN-RELATED"/>
    <property type="match status" value="1"/>
</dbReference>
<evidence type="ECO:0000313" key="4">
    <source>
        <dbReference type="Proteomes" id="UP001229421"/>
    </source>
</evidence>
<dbReference type="Proteomes" id="UP001229421">
    <property type="component" value="Unassembled WGS sequence"/>
</dbReference>
<evidence type="ECO:0000259" key="2">
    <source>
        <dbReference type="Pfam" id="PF02668"/>
    </source>
</evidence>
<organism evidence="3 4">
    <name type="scientific">Tagetes erecta</name>
    <name type="common">African marigold</name>
    <dbReference type="NCBI Taxonomy" id="13708"/>
    <lineage>
        <taxon>Eukaryota</taxon>
        <taxon>Viridiplantae</taxon>
        <taxon>Streptophyta</taxon>
        <taxon>Embryophyta</taxon>
        <taxon>Tracheophyta</taxon>
        <taxon>Spermatophyta</taxon>
        <taxon>Magnoliopsida</taxon>
        <taxon>eudicotyledons</taxon>
        <taxon>Gunneridae</taxon>
        <taxon>Pentapetalae</taxon>
        <taxon>asterids</taxon>
        <taxon>campanulids</taxon>
        <taxon>Asterales</taxon>
        <taxon>Asteraceae</taxon>
        <taxon>Asteroideae</taxon>
        <taxon>Heliantheae alliance</taxon>
        <taxon>Tageteae</taxon>
        <taxon>Tagetes</taxon>
    </lineage>
</organism>